<evidence type="ECO:0000313" key="2">
    <source>
        <dbReference type="Proteomes" id="UP000541583"/>
    </source>
</evidence>
<reference evidence="1 2" key="1">
    <citation type="submission" date="2020-08" db="EMBL/GenBank/DDBJ databases">
        <title>Genomic Encyclopedia of Type Strains, Phase IV (KMG-V): Genome sequencing to study the core and pangenomes of soil and plant-associated prokaryotes.</title>
        <authorList>
            <person name="Whitman W."/>
        </authorList>
    </citation>
    <scope>NUCLEOTIDE SEQUENCE [LARGE SCALE GENOMIC DNA]</scope>
    <source>
        <strain evidence="1 2">ANJLi2</strain>
    </source>
</reference>
<organism evidence="1 2">
    <name type="scientific">Mucilaginibacter lappiensis</name>
    <dbReference type="NCBI Taxonomy" id="354630"/>
    <lineage>
        <taxon>Bacteria</taxon>
        <taxon>Pseudomonadati</taxon>
        <taxon>Bacteroidota</taxon>
        <taxon>Sphingobacteriia</taxon>
        <taxon>Sphingobacteriales</taxon>
        <taxon>Sphingobacteriaceae</taxon>
        <taxon>Mucilaginibacter</taxon>
    </lineage>
</organism>
<comment type="caution">
    <text evidence="1">The sequence shown here is derived from an EMBL/GenBank/DDBJ whole genome shotgun (WGS) entry which is preliminary data.</text>
</comment>
<evidence type="ECO:0000313" key="1">
    <source>
        <dbReference type="EMBL" id="MBB6111624.1"/>
    </source>
</evidence>
<dbReference type="RefSeq" id="WP_076376262.1">
    <property type="nucleotide sequence ID" value="NZ_FTMG01000013.1"/>
</dbReference>
<proteinExistence type="predicted"/>
<sequence length="311" mass="36074">MTMLEATFEQQLNRYFTNCKWTQIGNEFQLQGPGLSYLGLDQNLNVNLAGFSEHKLSLADVADFHEPKDGYNLCFEDTWSLLFWLRYLKANPGVKKINIIHLDDHTDLMPPLLYKEQGEYFQVTDSKKVNFNDPESIADFIREGSINLGSFIAPLIFFLDRVNIFHLRKELSPNGTTKQNLVESYINDFPYLDKDRISISVTDKNDELVKGFYYRGNDMKSLIGEINEDPTFLHIDLDYFLNQFNGNYKNDNPVNMITHVELEEEIRTICAELSSIRSQIVDVTIATSPGFCPSSHWQFLINNFMERFNEI</sequence>
<protein>
    <submittedName>
        <fullName evidence="1">Uncharacterized protein</fullName>
    </submittedName>
</protein>
<gene>
    <name evidence="1" type="ORF">HDF23_004395</name>
</gene>
<name>A0ABR6PPE9_9SPHI</name>
<keyword evidence="2" id="KW-1185">Reference proteome</keyword>
<accession>A0ABR6PPE9</accession>
<dbReference type="Proteomes" id="UP000541583">
    <property type="component" value="Unassembled WGS sequence"/>
</dbReference>
<dbReference type="EMBL" id="JACHCB010000013">
    <property type="protein sequence ID" value="MBB6111624.1"/>
    <property type="molecule type" value="Genomic_DNA"/>
</dbReference>